<dbReference type="Proteomes" id="UP000001861">
    <property type="component" value="Unassembled WGS sequence"/>
</dbReference>
<dbReference type="HOGENOM" id="CLU_024199_2_0_1"/>
<dbReference type="OrthoDB" id="3172239at2759"/>
<organism evidence="3 4">
    <name type="scientific">Coprinopsis cinerea (strain Okayama-7 / 130 / ATCC MYA-4618 / FGSC 9003)</name>
    <name type="common">Inky cap fungus</name>
    <name type="synonym">Hormographiella aspergillata</name>
    <dbReference type="NCBI Taxonomy" id="240176"/>
    <lineage>
        <taxon>Eukaryota</taxon>
        <taxon>Fungi</taxon>
        <taxon>Dikarya</taxon>
        <taxon>Basidiomycota</taxon>
        <taxon>Agaricomycotina</taxon>
        <taxon>Agaricomycetes</taxon>
        <taxon>Agaricomycetidae</taxon>
        <taxon>Agaricales</taxon>
        <taxon>Agaricineae</taxon>
        <taxon>Psathyrellaceae</taxon>
        <taxon>Coprinopsis</taxon>
    </lineage>
</organism>
<evidence type="ECO:0000256" key="2">
    <source>
        <dbReference type="SAM" id="MobiDB-lite"/>
    </source>
</evidence>
<dbReference type="KEGG" id="cci:CC1G_08853"/>
<keyword evidence="1" id="KW-0175">Coiled coil</keyword>
<sequence length="590" mass="65464">MPLPTEVETLRDTIARFDARIQALETELQELKDATSKAGGKQGLGWAVRIAHVCSRWRTVALDCSTLWGYLSSSQSPEWLDAMISRSKESPLSIHVDVPSHHTQATRISQSKLRKILKQTHRLQHISLTSGPLRLHAMLKGLVAPLPLLETATIVSVNPYSSNIDLDDERYAYSDARSSAIPDGIFGKGVPKLQTLSFIGCIPSFGTSPPHFPTLTNFSIVSAKIDGDDCPPLQMSPLTFNQLILAVSMMPALQSLDIGWPEFRRSPENLPFVSAPIPLPHLNHLRLEVPCQHAANFLSQLHLPGSMVLVLECRNTYEDSLLHLGRALASSWISLPLSSPQSPFSQLPIDQLDIAYASGVPKFHISGSAVQSAPDQEKIVASFSMTFAASWSWSAPLTRLALSPWPTTQVESLSIFQQRKDITIIREVLLKPFPSVYTVDVEGQAVEYLRSYLRSDPALNMAPELPRSESPRLQTAPSSSKEAIQPRRRPHHLPNLAELSISNSWMTLHSKEGDTQWFYDYLESIGELLERRAALGSSLDLLRVLRCTAPPAGEVEKLKRVVARVEFWPDVPEPVWHEGADAYGQSWDAL</sequence>
<dbReference type="EMBL" id="AACS02000005">
    <property type="protein sequence ID" value="EAU82696.2"/>
    <property type="molecule type" value="Genomic_DNA"/>
</dbReference>
<feature type="compositionally biased region" description="Polar residues" evidence="2">
    <location>
        <begin position="471"/>
        <end position="482"/>
    </location>
</feature>
<evidence type="ECO:0000256" key="1">
    <source>
        <dbReference type="SAM" id="Coils"/>
    </source>
</evidence>
<dbReference type="RefSeq" id="XP_001839127.2">
    <property type="nucleotide sequence ID" value="XM_001839075.2"/>
</dbReference>
<comment type="caution">
    <text evidence="3">The sequence shown here is derived from an EMBL/GenBank/DDBJ whole genome shotgun (WGS) entry which is preliminary data.</text>
</comment>
<dbReference type="GeneID" id="6015734"/>
<dbReference type="OMA" id="NANEPEH"/>
<reference evidence="3 4" key="1">
    <citation type="journal article" date="2010" name="Proc. Natl. Acad. Sci. U.S.A.">
        <title>Insights into evolution of multicellular fungi from the assembled chromosomes of the mushroom Coprinopsis cinerea (Coprinus cinereus).</title>
        <authorList>
            <person name="Stajich J.E."/>
            <person name="Wilke S.K."/>
            <person name="Ahren D."/>
            <person name="Au C.H."/>
            <person name="Birren B.W."/>
            <person name="Borodovsky M."/>
            <person name="Burns C."/>
            <person name="Canback B."/>
            <person name="Casselton L.A."/>
            <person name="Cheng C.K."/>
            <person name="Deng J."/>
            <person name="Dietrich F.S."/>
            <person name="Fargo D.C."/>
            <person name="Farman M.L."/>
            <person name="Gathman A.C."/>
            <person name="Goldberg J."/>
            <person name="Guigo R."/>
            <person name="Hoegger P.J."/>
            <person name="Hooker J.B."/>
            <person name="Huggins A."/>
            <person name="James T.Y."/>
            <person name="Kamada T."/>
            <person name="Kilaru S."/>
            <person name="Kodira C."/>
            <person name="Kues U."/>
            <person name="Kupfer D."/>
            <person name="Kwan H.S."/>
            <person name="Lomsadze A."/>
            <person name="Li W."/>
            <person name="Lilly W.W."/>
            <person name="Ma L.J."/>
            <person name="Mackey A.J."/>
            <person name="Manning G."/>
            <person name="Martin F."/>
            <person name="Muraguchi H."/>
            <person name="Natvig D.O."/>
            <person name="Palmerini H."/>
            <person name="Ramesh M.A."/>
            <person name="Rehmeyer C.J."/>
            <person name="Roe B.A."/>
            <person name="Shenoy N."/>
            <person name="Stanke M."/>
            <person name="Ter-Hovhannisyan V."/>
            <person name="Tunlid A."/>
            <person name="Velagapudi R."/>
            <person name="Vision T.J."/>
            <person name="Zeng Q."/>
            <person name="Zolan M.E."/>
            <person name="Pukkila P.J."/>
        </authorList>
    </citation>
    <scope>NUCLEOTIDE SEQUENCE [LARGE SCALE GENOMIC DNA]</scope>
    <source>
        <strain evidence="4">Okayama-7 / 130 / ATCC MYA-4618 / FGSC 9003</strain>
    </source>
</reference>
<feature type="coiled-coil region" evidence="1">
    <location>
        <begin position="7"/>
        <end position="41"/>
    </location>
</feature>
<evidence type="ECO:0000313" key="3">
    <source>
        <dbReference type="EMBL" id="EAU82696.2"/>
    </source>
</evidence>
<dbReference type="Gene3D" id="3.80.10.10">
    <property type="entry name" value="Ribonuclease Inhibitor"/>
    <property type="match status" value="1"/>
</dbReference>
<dbReference type="AlphaFoldDB" id="A8P6C3"/>
<protein>
    <recommendedName>
        <fullName evidence="5">F-box domain-containing protein</fullName>
    </recommendedName>
</protein>
<gene>
    <name evidence="3" type="ORF">CC1G_08853</name>
</gene>
<name>A8P6C3_COPC7</name>
<feature type="region of interest" description="Disordered" evidence="2">
    <location>
        <begin position="460"/>
        <end position="489"/>
    </location>
</feature>
<keyword evidence="4" id="KW-1185">Reference proteome</keyword>
<evidence type="ECO:0008006" key="5">
    <source>
        <dbReference type="Google" id="ProtNLM"/>
    </source>
</evidence>
<proteinExistence type="predicted"/>
<accession>A8P6C3</accession>
<dbReference type="InParanoid" id="A8P6C3"/>
<evidence type="ECO:0000313" key="4">
    <source>
        <dbReference type="Proteomes" id="UP000001861"/>
    </source>
</evidence>
<dbReference type="VEuPathDB" id="FungiDB:CC1G_08853"/>
<dbReference type="InterPro" id="IPR032675">
    <property type="entry name" value="LRR_dom_sf"/>
</dbReference>